<evidence type="ECO:0000313" key="2">
    <source>
        <dbReference type="Proteomes" id="UP001549164"/>
    </source>
</evidence>
<reference evidence="1 2" key="1">
    <citation type="submission" date="2024-06" db="EMBL/GenBank/DDBJ databases">
        <title>Genomic Encyclopedia of Type Strains, Phase IV (KMG-IV): sequencing the most valuable type-strain genomes for metagenomic binning, comparative biology and taxonomic classification.</title>
        <authorList>
            <person name="Goeker M."/>
        </authorList>
    </citation>
    <scope>NUCLEOTIDE SEQUENCE [LARGE SCALE GENOMIC DNA]</scope>
    <source>
        <strain evidence="1 2">DSM 28102</strain>
    </source>
</reference>
<dbReference type="Proteomes" id="UP001549164">
    <property type="component" value="Unassembled WGS sequence"/>
</dbReference>
<name>A0ABV2IDY5_9HYPH</name>
<accession>A0ABV2IDY5</accession>
<comment type="caution">
    <text evidence="1">The sequence shown here is derived from an EMBL/GenBank/DDBJ whole genome shotgun (WGS) entry which is preliminary data.</text>
</comment>
<sequence>MSAGEDLIRTIIAQRYRSTLEDAWTKALGSAPRSDATISLPTLEQYFTDAAAKMLERSICIRISPHTDLISHLPIVEKSYLRRDLDGSLPYSFKGVAIHKDDRIPENIITIFAGNKLLKCAPLTPEATEVASRFAGLMILNDMVVKDGCDD</sequence>
<evidence type="ECO:0000313" key="1">
    <source>
        <dbReference type="EMBL" id="MET3601034.1"/>
    </source>
</evidence>
<evidence type="ECO:0008006" key="3">
    <source>
        <dbReference type="Google" id="ProtNLM"/>
    </source>
</evidence>
<organism evidence="1 2">
    <name type="scientific">Martelella mangrovi</name>
    <dbReference type="NCBI Taxonomy" id="1397477"/>
    <lineage>
        <taxon>Bacteria</taxon>
        <taxon>Pseudomonadati</taxon>
        <taxon>Pseudomonadota</taxon>
        <taxon>Alphaproteobacteria</taxon>
        <taxon>Hyphomicrobiales</taxon>
        <taxon>Aurantimonadaceae</taxon>
        <taxon>Martelella</taxon>
    </lineage>
</organism>
<proteinExistence type="predicted"/>
<dbReference type="RefSeq" id="WP_354434899.1">
    <property type="nucleotide sequence ID" value="NZ_JBEPLY010000011.1"/>
</dbReference>
<gene>
    <name evidence="1" type="ORF">ABID12_002985</name>
</gene>
<keyword evidence="2" id="KW-1185">Reference proteome</keyword>
<protein>
    <recommendedName>
        <fullName evidence="3">PAS domain-containing protein</fullName>
    </recommendedName>
</protein>
<dbReference type="EMBL" id="JBEPLY010000011">
    <property type="protein sequence ID" value="MET3601034.1"/>
    <property type="molecule type" value="Genomic_DNA"/>
</dbReference>